<evidence type="ECO:0000313" key="1">
    <source>
        <dbReference type="EMBL" id="KAK3346287.1"/>
    </source>
</evidence>
<proteinExistence type="predicted"/>
<comment type="caution">
    <text evidence="1">The sequence shown here is derived from an EMBL/GenBank/DDBJ whole genome shotgun (WGS) entry which is preliminary data.</text>
</comment>
<reference evidence="1" key="2">
    <citation type="submission" date="2023-06" db="EMBL/GenBank/DDBJ databases">
        <authorList>
            <consortium name="Lawrence Berkeley National Laboratory"/>
            <person name="Haridas S."/>
            <person name="Hensen N."/>
            <person name="Bonometti L."/>
            <person name="Westerberg I."/>
            <person name="Brannstrom I.O."/>
            <person name="Guillou S."/>
            <person name="Cros-Aarteil S."/>
            <person name="Calhoun S."/>
            <person name="Kuo A."/>
            <person name="Mondo S."/>
            <person name="Pangilinan J."/>
            <person name="Riley R."/>
            <person name="Labutti K."/>
            <person name="Andreopoulos B."/>
            <person name="Lipzen A."/>
            <person name="Chen C."/>
            <person name="Yanf M."/>
            <person name="Daum C."/>
            <person name="Ng V."/>
            <person name="Clum A."/>
            <person name="Steindorff A."/>
            <person name="Ohm R."/>
            <person name="Martin F."/>
            <person name="Silar P."/>
            <person name="Natvig D."/>
            <person name="Lalanne C."/>
            <person name="Gautier V."/>
            <person name="Ament-Velasquez S.L."/>
            <person name="Kruys A."/>
            <person name="Hutchinson M.I."/>
            <person name="Powell A.J."/>
            <person name="Barry K."/>
            <person name="Miller A.N."/>
            <person name="Grigoriev I.V."/>
            <person name="Debuchy R."/>
            <person name="Gladieux P."/>
            <person name="Thoren M.H."/>
            <person name="Johannesson H."/>
        </authorList>
    </citation>
    <scope>NUCLEOTIDE SEQUENCE</scope>
    <source>
        <strain evidence="1">CBS 955.72</strain>
    </source>
</reference>
<protein>
    <submittedName>
        <fullName evidence="1">Uncharacterized protein</fullName>
    </submittedName>
</protein>
<keyword evidence="2" id="KW-1185">Reference proteome</keyword>
<dbReference type="EMBL" id="JAUIQD010000006">
    <property type="protein sequence ID" value="KAK3346287.1"/>
    <property type="molecule type" value="Genomic_DNA"/>
</dbReference>
<sequence>MRQAPSGRGTFSAMTVAGLQELPGRLPLHLKSRLLFFAIYEPLHLFFFFSEAVFCKRRPWAACCSPSSLTRAYFGVLALSLSTPIDSLRSLS</sequence>
<dbReference type="Proteomes" id="UP001275084">
    <property type="component" value="Unassembled WGS sequence"/>
</dbReference>
<evidence type="ECO:0000313" key="2">
    <source>
        <dbReference type="Proteomes" id="UP001275084"/>
    </source>
</evidence>
<name>A0AAJ0HB14_9PEZI</name>
<dbReference type="AlphaFoldDB" id="A0AAJ0HB14"/>
<organism evidence="1 2">
    <name type="scientific">Lasiosphaeria hispida</name>
    <dbReference type="NCBI Taxonomy" id="260671"/>
    <lineage>
        <taxon>Eukaryota</taxon>
        <taxon>Fungi</taxon>
        <taxon>Dikarya</taxon>
        <taxon>Ascomycota</taxon>
        <taxon>Pezizomycotina</taxon>
        <taxon>Sordariomycetes</taxon>
        <taxon>Sordariomycetidae</taxon>
        <taxon>Sordariales</taxon>
        <taxon>Lasiosphaeriaceae</taxon>
        <taxon>Lasiosphaeria</taxon>
    </lineage>
</organism>
<reference evidence="1" key="1">
    <citation type="journal article" date="2023" name="Mol. Phylogenet. Evol.">
        <title>Genome-scale phylogeny and comparative genomics of the fungal order Sordariales.</title>
        <authorList>
            <person name="Hensen N."/>
            <person name="Bonometti L."/>
            <person name="Westerberg I."/>
            <person name="Brannstrom I.O."/>
            <person name="Guillou S."/>
            <person name="Cros-Aarteil S."/>
            <person name="Calhoun S."/>
            <person name="Haridas S."/>
            <person name="Kuo A."/>
            <person name="Mondo S."/>
            <person name="Pangilinan J."/>
            <person name="Riley R."/>
            <person name="LaButti K."/>
            <person name="Andreopoulos B."/>
            <person name="Lipzen A."/>
            <person name="Chen C."/>
            <person name="Yan M."/>
            <person name="Daum C."/>
            <person name="Ng V."/>
            <person name="Clum A."/>
            <person name="Steindorff A."/>
            <person name="Ohm R.A."/>
            <person name="Martin F."/>
            <person name="Silar P."/>
            <person name="Natvig D.O."/>
            <person name="Lalanne C."/>
            <person name="Gautier V."/>
            <person name="Ament-Velasquez S.L."/>
            <person name="Kruys A."/>
            <person name="Hutchinson M.I."/>
            <person name="Powell A.J."/>
            <person name="Barry K."/>
            <person name="Miller A.N."/>
            <person name="Grigoriev I.V."/>
            <person name="Debuchy R."/>
            <person name="Gladieux P."/>
            <person name="Hiltunen Thoren M."/>
            <person name="Johannesson H."/>
        </authorList>
    </citation>
    <scope>NUCLEOTIDE SEQUENCE</scope>
    <source>
        <strain evidence="1">CBS 955.72</strain>
    </source>
</reference>
<gene>
    <name evidence="1" type="ORF">B0T25DRAFT_484079</name>
</gene>
<accession>A0AAJ0HB14</accession>